<feature type="domain" description="IPT/TIG" evidence="3">
    <location>
        <begin position="1558"/>
        <end position="1633"/>
    </location>
</feature>
<dbReference type="NCBIfam" id="TIGR03437">
    <property type="entry name" value="Soli_cterm"/>
    <property type="match status" value="1"/>
</dbReference>
<dbReference type="SUPFAM" id="SSF69318">
    <property type="entry name" value="Integrin alpha N-terminal domain"/>
    <property type="match status" value="4"/>
</dbReference>
<dbReference type="Pfam" id="PF13517">
    <property type="entry name" value="FG-GAP_3"/>
    <property type="match status" value="8"/>
</dbReference>
<feature type="domain" description="SbsA Ig-like" evidence="4">
    <location>
        <begin position="546"/>
        <end position="645"/>
    </location>
</feature>
<evidence type="ECO:0000259" key="3">
    <source>
        <dbReference type="Pfam" id="PF01833"/>
    </source>
</evidence>
<reference evidence="5 6" key="1">
    <citation type="submission" date="2020-09" db="EMBL/GenBank/DDBJ databases">
        <authorList>
            <person name="Kim M.K."/>
        </authorList>
    </citation>
    <scope>NUCLEOTIDE SEQUENCE [LARGE SCALE GENOMIC DNA]</scope>
    <source>
        <strain evidence="5 6">BT189</strain>
    </source>
</reference>
<feature type="domain" description="SbsA Ig-like" evidence="4">
    <location>
        <begin position="20"/>
        <end position="117"/>
    </location>
</feature>
<dbReference type="Proteomes" id="UP000606003">
    <property type="component" value="Unassembled WGS sequence"/>
</dbReference>
<feature type="domain" description="IPT/TIG" evidence="3">
    <location>
        <begin position="1016"/>
        <end position="1092"/>
    </location>
</feature>
<evidence type="ECO:0000259" key="4">
    <source>
        <dbReference type="Pfam" id="PF13205"/>
    </source>
</evidence>
<dbReference type="Gene3D" id="2.130.10.130">
    <property type="entry name" value="Integrin alpha, N-terminal"/>
    <property type="match status" value="3"/>
</dbReference>
<sequence length="1721" mass="171750">MRGGLALGLLWLTAVPSRAQAPSLLTRQPARNALAASRSGNVSLGFSQPISASTAPNLRLVGSQRGQVAGVVTGGGTNTLTLDPARDFAPGEVVSVTVPATMQNTSGSAVTKQVYQFRAAAGGTGQANFGAGTDLTFPNAATAIAVGDLDNDGDLDFVVGSQFTDVAVRFNSGAGAFVSMPDIPVLASVLALADVDNDGDLDLLAGPNAWSADVLLNNGAGAFAPAGSVSLSARTRQLVLADVDADGDADLLALNAMGYADLRFNNGAGTFVGTDRIFPTRYQAAGLAVGDVDNDGDLDVVMGCSAGGQTDGSVSICLNNGNGTFNNGPALAAGAAPERVQLGDVDNDGDLDLLVNNYNNATVTLRLNNGLGTFGGVIETQLPGRGLALADLDADGDLDLMTTAGGRLNDGAGNFTASIPVAPIVNGIMPQEVVTGDLDGDLDLDLLALTINSNNATVRVYPNELAAGPAITYLAPPAGPAGTVLDIAGRNFTGATRVALNGTPLAGFVVNSPMRITVTIPSGATSGPLTVMTPAGTTAASFDVTMPLAITSVAPARHAVAVSPTAPVAIGFTQAISSVSAGGLVVHGAQRRGKRPGVLTGGGTAALSFAPTQGFAPGEAVSVSVPASLQSAAGAHVLGQVYQFTAAATGPGRGTFTGSSAIALSSESAQVVAGDVDKDGDLDLVIANSLGNNIKIQLNNGIGGFVAGQSTALPLIPYDVALVDVDNDDDLDLVSISTSNSTANSTATVFRNNGSGAFAISSTYAMTGSMHRLAVGDLDADGDQDVVFPVISGDSARVRLNDGTGAFSRVYNLFVGRAPLDLELGDVDGDGDLDVVALLPNGTLSVQLNNGAGIFQRLAPGIITPGPAGGIPQERMALGDLDGDGDLDAVLPLGGNVPPFGGTVVLFNNGNGIFTAGAPLTIGYRASVLLGDLDADGDLDLTITSTDQNSNGLVNVRLNSGNGTFSGAQAVPTGSYPQGGALADLDGDGDLDLAMPTATSNAPRIDLRWNERVALPAVVAFAPASGLVGATVVLTGNDFIGVTGVQFNGTAAPGFVINSATQITVTVPAGATTGPVSVTNAAGTATSATNYTVLTQITVTGRTPARNAVAAPVTSTVAAQFSQPITAASALGLAVFGSQSGGRLPGTRTGGGSNTLSLAPARPFAPGETVSVTLPETLQDTGATQFLPQVYSFTAAASGTGRGVFAVGTPVATGIAPGSPALADLDNDGDLDLLAVSSNGTTGTVHVRLNNGSGAFTVNRDLALAIVPLSLELADVDGDGDLDLLALETVGGSKAYVRLNNGSGVFSGTAQVPFAGVTAALTTGDLDADGDLDLVAVSTNGYAYVRTNDGQGNFSGSTALQIAASLQMWTTLYDAKLSDMDNDGDLDLVVAAYGNSRVSIWNNNGTGQFVAFSTVAIADGPVQLETKDVDGDGDLDLIATGDSPSAGFPAPITVALNAGNGTFPPAAATVLTAGGSYNSIAVGDVDADGDLDLLAARNSSNGLTVFRNDGQGRFGNSTGLALACGGIALGDVDGDGDLDFVSGGAVPAVSVVFNGALPSIISFTPANAAPGTTVVITGTSLAGATAVTFNGVAAVFTVVSATQIIATVPVGATTGQLVVTTPQGQAVSTGTFTVVLAARNAALAGLQLHPVPVHDRLTITAPAGSDLRSATLRDALGRQVRPVQPLTAAGQLNLSGLPTGIYLLELRTGTGETIVRRIVKE</sequence>
<accession>A0ABR8JTJ9</accession>
<dbReference type="InterPro" id="IPR013783">
    <property type="entry name" value="Ig-like_fold"/>
</dbReference>
<dbReference type="RefSeq" id="WP_190925560.1">
    <property type="nucleotide sequence ID" value="NZ_JACXAC010000004.1"/>
</dbReference>
<dbReference type="InterPro" id="IPR028994">
    <property type="entry name" value="Integrin_alpha_N"/>
</dbReference>
<dbReference type="PANTHER" id="PTHR46580">
    <property type="entry name" value="SENSOR KINASE-RELATED"/>
    <property type="match status" value="1"/>
</dbReference>
<dbReference type="PANTHER" id="PTHR46580:SF2">
    <property type="entry name" value="MAM DOMAIN-CONTAINING PROTEIN"/>
    <property type="match status" value="1"/>
</dbReference>
<evidence type="ECO:0000313" key="6">
    <source>
        <dbReference type="Proteomes" id="UP000606003"/>
    </source>
</evidence>
<dbReference type="InterPro" id="IPR013517">
    <property type="entry name" value="FG-GAP"/>
</dbReference>
<dbReference type="Pfam" id="PF01833">
    <property type="entry name" value="TIG"/>
    <property type="match status" value="2"/>
</dbReference>
<feature type="chain" id="PRO_5047327487" evidence="2">
    <location>
        <begin position="20"/>
        <end position="1721"/>
    </location>
</feature>
<keyword evidence="6" id="KW-1185">Reference proteome</keyword>
<comment type="caution">
    <text evidence="5">The sequence shown here is derived from an EMBL/GenBank/DDBJ whole genome shotgun (WGS) entry which is preliminary data.</text>
</comment>
<feature type="domain" description="SbsA Ig-like" evidence="4">
    <location>
        <begin position="1095"/>
        <end position="1194"/>
    </location>
</feature>
<dbReference type="InterPro" id="IPR017803">
    <property type="entry name" value="CHP03437_C"/>
</dbReference>
<evidence type="ECO:0000256" key="2">
    <source>
        <dbReference type="SAM" id="SignalP"/>
    </source>
</evidence>
<dbReference type="EMBL" id="JACXAC010000004">
    <property type="protein sequence ID" value="MBD2723188.1"/>
    <property type="molecule type" value="Genomic_DNA"/>
</dbReference>
<protein>
    <submittedName>
        <fullName evidence="5">VCBS repeat-containing protein</fullName>
    </submittedName>
</protein>
<dbReference type="InterPro" id="IPR014756">
    <property type="entry name" value="Ig_E-set"/>
</dbReference>
<dbReference type="InterPro" id="IPR002909">
    <property type="entry name" value="IPT_dom"/>
</dbReference>
<name>A0ABR8JTJ9_9BACT</name>
<dbReference type="Gene3D" id="2.30.30.100">
    <property type="match status" value="1"/>
</dbReference>
<gene>
    <name evidence="5" type="ORF">IC234_13725</name>
</gene>
<dbReference type="NCBIfam" id="TIGR04183">
    <property type="entry name" value="Por_Secre_tail"/>
    <property type="match status" value="1"/>
</dbReference>
<dbReference type="Pfam" id="PF13205">
    <property type="entry name" value="Big_5"/>
    <property type="match status" value="3"/>
</dbReference>
<evidence type="ECO:0000313" key="5">
    <source>
        <dbReference type="EMBL" id="MBD2723188.1"/>
    </source>
</evidence>
<feature type="signal peptide" evidence="2">
    <location>
        <begin position="1"/>
        <end position="19"/>
    </location>
</feature>
<dbReference type="Gene3D" id="2.60.40.10">
    <property type="entry name" value="Immunoglobulins"/>
    <property type="match status" value="3"/>
</dbReference>
<dbReference type="SUPFAM" id="SSF81296">
    <property type="entry name" value="E set domains"/>
    <property type="match status" value="2"/>
</dbReference>
<dbReference type="InterPro" id="IPR026444">
    <property type="entry name" value="Secre_tail"/>
</dbReference>
<keyword evidence="1 2" id="KW-0732">Signal</keyword>
<dbReference type="InterPro" id="IPR032812">
    <property type="entry name" value="SbsA_Ig"/>
</dbReference>
<organism evidence="5 6">
    <name type="scientific">Hymenobacter armeniacus</name>
    <dbReference type="NCBI Taxonomy" id="2771358"/>
    <lineage>
        <taxon>Bacteria</taxon>
        <taxon>Pseudomonadati</taxon>
        <taxon>Bacteroidota</taxon>
        <taxon>Cytophagia</taxon>
        <taxon>Cytophagales</taxon>
        <taxon>Hymenobacteraceae</taxon>
        <taxon>Hymenobacter</taxon>
    </lineage>
</organism>
<proteinExistence type="predicted"/>
<evidence type="ECO:0000256" key="1">
    <source>
        <dbReference type="ARBA" id="ARBA00022729"/>
    </source>
</evidence>